<dbReference type="STRING" id="623744.A0A553NHZ7"/>
<proteinExistence type="predicted"/>
<accession>A0A553NHZ7</accession>
<evidence type="ECO:0000313" key="1">
    <source>
        <dbReference type="EMBL" id="TRY65073.1"/>
    </source>
</evidence>
<evidence type="ECO:0000313" key="2">
    <source>
        <dbReference type="Proteomes" id="UP000316079"/>
    </source>
</evidence>
<sequence length="157" mass="17068">MMSCLGDRVELSLAEIEHALKEADESLHELKREAVQPINSRARVTMFKPYLAQVQLAARHEAWSDGEMAIKVALALEGPALQVLLDLALEERNNIDSLEAALKYRFGQRVSSESSREETTDGGEFGGLRGGGLQLCPLGFPHLPRGGLRGVGPACVM</sequence>
<keyword evidence="2" id="KW-1185">Reference proteome</keyword>
<comment type="caution">
    <text evidence="1">The sequence shown here is derived from an EMBL/GenBank/DDBJ whole genome shotgun (WGS) entry which is preliminary data.</text>
</comment>
<name>A0A553NHZ7_9TELE</name>
<protein>
    <submittedName>
        <fullName evidence="1">Uncharacterized protein</fullName>
    </submittedName>
</protein>
<reference evidence="1 2" key="1">
    <citation type="journal article" date="2019" name="Sci. Data">
        <title>Hybrid genome assembly and annotation of Danionella translucida.</title>
        <authorList>
            <person name="Kadobianskyi M."/>
            <person name="Schulze L."/>
            <person name="Schuelke M."/>
            <person name="Judkewitz B."/>
        </authorList>
    </citation>
    <scope>NUCLEOTIDE SEQUENCE [LARGE SCALE GENOMIC DNA]</scope>
    <source>
        <strain evidence="1 2">Bolton</strain>
    </source>
</reference>
<organism evidence="1 2">
    <name type="scientific">Danionella cerebrum</name>
    <dbReference type="NCBI Taxonomy" id="2873325"/>
    <lineage>
        <taxon>Eukaryota</taxon>
        <taxon>Metazoa</taxon>
        <taxon>Chordata</taxon>
        <taxon>Craniata</taxon>
        <taxon>Vertebrata</taxon>
        <taxon>Euteleostomi</taxon>
        <taxon>Actinopterygii</taxon>
        <taxon>Neopterygii</taxon>
        <taxon>Teleostei</taxon>
        <taxon>Ostariophysi</taxon>
        <taxon>Cypriniformes</taxon>
        <taxon>Danionidae</taxon>
        <taxon>Danioninae</taxon>
        <taxon>Danionella</taxon>
    </lineage>
</organism>
<dbReference type="Proteomes" id="UP000316079">
    <property type="component" value="Unassembled WGS sequence"/>
</dbReference>
<dbReference type="AlphaFoldDB" id="A0A553NHZ7"/>
<dbReference type="EMBL" id="SRMA01026953">
    <property type="protein sequence ID" value="TRY65073.1"/>
    <property type="molecule type" value="Genomic_DNA"/>
</dbReference>
<gene>
    <name evidence="1" type="ORF">DNTS_026092</name>
</gene>